<protein>
    <submittedName>
        <fullName evidence="1">Uncharacterized protein</fullName>
    </submittedName>
</protein>
<accession>A0A383R8Z8</accession>
<gene>
    <name evidence="1" type="ORF">PBLR_12039</name>
</gene>
<dbReference type="AlphaFoldDB" id="A0A383R8Z8"/>
<organism evidence="1 2">
    <name type="scientific">Paenibacillus alvei</name>
    <name type="common">Bacillus alvei</name>
    <dbReference type="NCBI Taxonomy" id="44250"/>
    <lineage>
        <taxon>Bacteria</taxon>
        <taxon>Bacillati</taxon>
        <taxon>Bacillota</taxon>
        <taxon>Bacilli</taxon>
        <taxon>Bacillales</taxon>
        <taxon>Paenibacillaceae</taxon>
        <taxon>Paenibacillus</taxon>
    </lineage>
</organism>
<dbReference type="Proteomes" id="UP000304148">
    <property type="component" value="Chromosome"/>
</dbReference>
<name>A0A383R8Z8_PAEAL</name>
<reference evidence="2" key="1">
    <citation type="submission" date="2018-08" db="EMBL/GenBank/DDBJ databases">
        <authorList>
            <person name="Chevrot R."/>
        </authorList>
    </citation>
    <scope>NUCLEOTIDE SEQUENCE [LARGE SCALE GENOMIC DNA]</scope>
</reference>
<evidence type="ECO:0000313" key="1">
    <source>
        <dbReference type="EMBL" id="SYX83617.1"/>
    </source>
</evidence>
<sequence length="52" mass="6209">MAAIPFHIAHKHHSDRIEKEQIVYLSNDLLFYLNDAWNIYYVDPIICFEITS</sequence>
<dbReference type="EMBL" id="LS992241">
    <property type="protein sequence ID" value="SYX83617.1"/>
    <property type="molecule type" value="Genomic_DNA"/>
</dbReference>
<evidence type="ECO:0000313" key="2">
    <source>
        <dbReference type="Proteomes" id="UP000304148"/>
    </source>
</evidence>
<proteinExistence type="predicted"/>